<evidence type="ECO:0000313" key="6">
    <source>
        <dbReference type="Proteomes" id="UP000242188"/>
    </source>
</evidence>
<dbReference type="AlphaFoldDB" id="A0A210QFV4"/>
<evidence type="ECO:0000313" key="5">
    <source>
        <dbReference type="EMBL" id="OWF47637.1"/>
    </source>
</evidence>
<dbReference type="GO" id="GO:0000175">
    <property type="term" value="F:3'-5'-RNA exonuclease activity"/>
    <property type="evidence" value="ECO:0007669"/>
    <property type="project" value="TreeGrafter"/>
</dbReference>
<feature type="domain" description="Endonuclease/exonuclease/phosphatase" evidence="4">
    <location>
        <begin position="40"/>
        <end position="310"/>
    </location>
</feature>
<proteinExistence type="inferred from homology"/>
<dbReference type="STRING" id="6573.A0A210QFV4"/>
<dbReference type="Pfam" id="PF03372">
    <property type="entry name" value="Exo_endo_phos"/>
    <property type="match status" value="1"/>
</dbReference>
<dbReference type="PANTHER" id="PTHR12121:SF45">
    <property type="entry name" value="NOCTURNIN"/>
    <property type="match status" value="1"/>
</dbReference>
<dbReference type="InterPro" id="IPR050410">
    <property type="entry name" value="CCR4/nocturin_mRNA_transcr"/>
</dbReference>
<reference evidence="5 6" key="1">
    <citation type="journal article" date="2017" name="Nat. Ecol. Evol.">
        <title>Scallop genome provides insights into evolution of bilaterian karyotype and development.</title>
        <authorList>
            <person name="Wang S."/>
            <person name="Zhang J."/>
            <person name="Jiao W."/>
            <person name="Li J."/>
            <person name="Xun X."/>
            <person name="Sun Y."/>
            <person name="Guo X."/>
            <person name="Huan P."/>
            <person name="Dong B."/>
            <person name="Zhang L."/>
            <person name="Hu X."/>
            <person name="Sun X."/>
            <person name="Wang J."/>
            <person name="Zhao C."/>
            <person name="Wang Y."/>
            <person name="Wang D."/>
            <person name="Huang X."/>
            <person name="Wang R."/>
            <person name="Lv J."/>
            <person name="Li Y."/>
            <person name="Zhang Z."/>
            <person name="Liu B."/>
            <person name="Lu W."/>
            <person name="Hui Y."/>
            <person name="Liang J."/>
            <person name="Zhou Z."/>
            <person name="Hou R."/>
            <person name="Li X."/>
            <person name="Liu Y."/>
            <person name="Li H."/>
            <person name="Ning X."/>
            <person name="Lin Y."/>
            <person name="Zhao L."/>
            <person name="Xing Q."/>
            <person name="Dou J."/>
            <person name="Li Y."/>
            <person name="Mao J."/>
            <person name="Guo H."/>
            <person name="Dou H."/>
            <person name="Li T."/>
            <person name="Mu C."/>
            <person name="Jiang W."/>
            <person name="Fu Q."/>
            <person name="Fu X."/>
            <person name="Miao Y."/>
            <person name="Liu J."/>
            <person name="Yu Q."/>
            <person name="Li R."/>
            <person name="Liao H."/>
            <person name="Li X."/>
            <person name="Kong Y."/>
            <person name="Jiang Z."/>
            <person name="Chourrout D."/>
            <person name="Li R."/>
            <person name="Bao Z."/>
        </authorList>
    </citation>
    <scope>NUCLEOTIDE SEQUENCE [LARGE SCALE GENOMIC DNA]</scope>
    <source>
        <strain evidence="5 6">PY_sf001</strain>
    </source>
</reference>
<protein>
    <recommendedName>
        <fullName evidence="3">Nocturnin</fullName>
    </recommendedName>
</protein>
<organism evidence="5 6">
    <name type="scientific">Mizuhopecten yessoensis</name>
    <name type="common">Japanese scallop</name>
    <name type="synonym">Patinopecten yessoensis</name>
    <dbReference type="NCBI Taxonomy" id="6573"/>
    <lineage>
        <taxon>Eukaryota</taxon>
        <taxon>Metazoa</taxon>
        <taxon>Spiralia</taxon>
        <taxon>Lophotrochozoa</taxon>
        <taxon>Mollusca</taxon>
        <taxon>Bivalvia</taxon>
        <taxon>Autobranchia</taxon>
        <taxon>Pteriomorphia</taxon>
        <taxon>Pectinida</taxon>
        <taxon>Pectinoidea</taxon>
        <taxon>Pectinidae</taxon>
        <taxon>Mizuhopecten</taxon>
    </lineage>
</organism>
<gene>
    <name evidence="5" type="ORF">KP79_PYT13065</name>
</gene>
<evidence type="ECO:0000256" key="2">
    <source>
        <dbReference type="ARBA" id="ARBA00022801"/>
    </source>
</evidence>
<keyword evidence="2" id="KW-0378">Hydrolase</keyword>
<comment type="caution">
    <text evidence="5">The sequence shown here is derived from an EMBL/GenBank/DDBJ whole genome shotgun (WGS) entry which is preliminary data.</text>
</comment>
<comment type="similarity">
    <text evidence="1">Belongs to the CCR4/nocturin family.</text>
</comment>
<dbReference type="InterPro" id="IPR005135">
    <property type="entry name" value="Endo/exonuclease/phosphatase"/>
</dbReference>
<evidence type="ECO:0000256" key="1">
    <source>
        <dbReference type="ARBA" id="ARBA00010774"/>
    </source>
</evidence>
<evidence type="ECO:0000256" key="3">
    <source>
        <dbReference type="ARBA" id="ARBA00023807"/>
    </source>
</evidence>
<evidence type="ECO:0000259" key="4">
    <source>
        <dbReference type="Pfam" id="PF03372"/>
    </source>
</evidence>
<dbReference type="OrthoDB" id="276515at2759"/>
<keyword evidence="6" id="KW-1185">Reference proteome</keyword>
<dbReference type="Gene3D" id="3.60.10.10">
    <property type="entry name" value="Endonuclease/exonuclease/phosphatase"/>
    <property type="match status" value="1"/>
</dbReference>
<dbReference type="PANTHER" id="PTHR12121">
    <property type="entry name" value="CARBON CATABOLITE REPRESSOR PROTEIN 4"/>
    <property type="match status" value="1"/>
</dbReference>
<dbReference type="GO" id="GO:0006139">
    <property type="term" value="P:nucleobase-containing compound metabolic process"/>
    <property type="evidence" value="ECO:0007669"/>
    <property type="project" value="UniProtKB-ARBA"/>
</dbReference>
<dbReference type="InterPro" id="IPR036691">
    <property type="entry name" value="Endo/exonu/phosph_ase_sf"/>
</dbReference>
<sequence length="321" mass="36391">MEVLMNKLQEDISKRSLPSLLARTFVNTAEENGQQKLRIMQWNILAQALTQGDDNFILCPPAALQWDNRQLRVIEELVRFSPNIMCLQEVDMFQFLKDTLGQVGYEGIFTPKPSSPCTKFQNNMGSDGCAVFYQTDKLELLSHDSINLREKDEEETNQVAILCKFRLKSNQKVFYVSVCHLKAKSGYADLRHQQGKYLLKVLKKKVEAYPVLICGDFNAHPKEPVYAEFIKSDLGVTSAYSHLSTKGEEPNYTSWKIRGTPDGQKTESCKTIDYIWYSTDKASVAAVLDLPLPEAIGEARLPSFTYPSDHFSLVSDVVLNK</sequence>
<accession>A0A210QFV4</accession>
<name>A0A210QFV4_MIZYE</name>
<dbReference type="EMBL" id="NEDP02003836">
    <property type="protein sequence ID" value="OWF47637.1"/>
    <property type="molecule type" value="Genomic_DNA"/>
</dbReference>
<dbReference type="SUPFAM" id="SSF56219">
    <property type="entry name" value="DNase I-like"/>
    <property type="match status" value="1"/>
</dbReference>
<dbReference type="Proteomes" id="UP000242188">
    <property type="component" value="Unassembled WGS sequence"/>
</dbReference>